<dbReference type="HOGENOM" id="CLU_3203536_0_0_10"/>
<dbReference type="EMBL" id="AGEK01000032">
    <property type="protein sequence ID" value="EHO68622.1"/>
    <property type="molecule type" value="Genomic_DNA"/>
</dbReference>
<sequence>MTLNGLFCGMKEPTPTLILGHEVFLSDRNKSGKEYNSYICKHERK</sequence>
<name>H1HNY2_9BACT</name>
<reference evidence="1 2" key="1">
    <citation type="submission" date="2011-12" db="EMBL/GenBank/DDBJ databases">
        <title>The Genome Sequence of Prevotella maculosa OT 289.</title>
        <authorList>
            <consortium name="The Broad Institute Genome Sequencing Platform"/>
            <person name="Earl A."/>
            <person name="Ward D."/>
            <person name="Feldgarden M."/>
            <person name="Gevers D."/>
            <person name="Izard J."/>
            <person name="Blanton J.M."/>
            <person name="Mathney J."/>
            <person name="Tanner A.C."/>
            <person name="Dewhirst F.E."/>
            <person name="Young S.K."/>
            <person name="Zeng Q."/>
            <person name="Gargeya S."/>
            <person name="Fitzgerald M."/>
            <person name="Haas B."/>
            <person name="Abouelleil A."/>
            <person name="Alvarado L."/>
            <person name="Arachchi H.M."/>
            <person name="Berlin A."/>
            <person name="Chapman S.B."/>
            <person name="Gearin G."/>
            <person name="Goldberg J."/>
            <person name="Griggs A."/>
            <person name="Gujja S."/>
            <person name="Hansen M."/>
            <person name="Heiman D."/>
            <person name="Howarth C."/>
            <person name="Larimer J."/>
            <person name="Lui A."/>
            <person name="MacDonald P.J.P."/>
            <person name="McCowen C."/>
            <person name="Montmayeur A."/>
            <person name="Murphy C."/>
            <person name="Neiman D."/>
            <person name="Pearson M."/>
            <person name="Priest M."/>
            <person name="Roberts A."/>
            <person name="Saif S."/>
            <person name="Shea T."/>
            <person name="Sisk P."/>
            <person name="Stolte C."/>
            <person name="Sykes S."/>
            <person name="Wortman J."/>
            <person name="Nusbaum C."/>
            <person name="Birren B."/>
        </authorList>
    </citation>
    <scope>NUCLEOTIDE SEQUENCE [LARGE SCALE GENOMIC DNA]</scope>
    <source>
        <strain evidence="1 2">OT 289</strain>
    </source>
</reference>
<comment type="caution">
    <text evidence="1">The sequence shown here is derived from an EMBL/GenBank/DDBJ whole genome shotgun (WGS) entry which is preliminary data.</text>
</comment>
<organism evidence="1 2">
    <name type="scientific">Segatella maculosa OT 289</name>
    <dbReference type="NCBI Taxonomy" id="999422"/>
    <lineage>
        <taxon>Bacteria</taxon>
        <taxon>Pseudomonadati</taxon>
        <taxon>Bacteroidota</taxon>
        <taxon>Bacteroidia</taxon>
        <taxon>Bacteroidales</taxon>
        <taxon>Prevotellaceae</taxon>
        <taxon>Segatella</taxon>
    </lineage>
</organism>
<dbReference type="Proteomes" id="UP000003167">
    <property type="component" value="Unassembled WGS sequence"/>
</dbReference>
<accession>H1HNY2</accession>
<evidence type="ECO:0000313" key="2">
    <source>
        <dbReference type="Proteomes" id="UP000003167"/>
    </source>
</evidence>
<evidence type="ECO:0000313" key="1">
    <source>
        <dbReference type="EMBL" id="EHO68622.1"/>
    </source>
</evidence>
<keyword evidence="2" id="KW-1185">Reference proteome</keyword>
<protein>
    <submittedName>
        <fullName evidence="1">Uncharacterized protein</fullName>
    </submittedName>
</protein>
<gene>
    <name evidence="1" type="ORF">HMPREF9944_01876</name>
</gene>
<proteinExistence type="predicted"/>
<dbReference type="AlphaFoldDB" id="H1HNY2"/>
<dbReference type="STRING" id="999422.HMPREF9944_01876"/>